<dbReference type="EMBL" id="JARKIB010000112">
    <property type="protein sequence ID" value="KAJ7738318.1"/>
    <property type="molecule type" value="Genomic_DNA"/>
</dbReference>
<dbReference type="AlphaFoldDB" id="A0AAD7I9Y0"/>
<keyword evidence="2" id="KW-1185">Reference proteome</keyword>
<proteinExistence type="predicted"/>
<comment type="caution">
    <text evidence="1">The sequence shown here is derived from an EMBL/GenBank/DDBJ whole genome shotgun (WGS) entry which is preliminary data.</text>
</comment>
<name>A0AAD7I9Y0_9AGAR</name>
<accession>A0AAD7I9Y0</accession>
<evidence type="ECO:0000313" key="2">
    <source>
        <dbReference type="Proteomes" id="UP001215598"/>
    </source>
</evidence>
<dbReference type="Proteomes" id="UP001215598">
    <property type="component" value="Unassembled WGS sequence"/>
</dbReference>
<organism evidence="1 2">
    <name type="scientific">Mycena metata</name>
    <dbReference type="NCBI Taxonomy" id="1033252"/>
    <lineage>
        <taxon>Eukaryota</taxon>
        <taxon>Fungi</taxon>
        <taxon>Dikarya</taxon>
        <taxon>Basidiomycota</taxon>
        <taxon>Agaricomycotina</taxon>
        <taxon>Agaricomycetes</taxon>
        <taxon>Agaricomycetidae</taxon>
        <taxon>Agaricales</taxon>
        <taxon>Marasmiineae</taxon>
        <taxon>Mycenaceae</taxon>
        <taxon>Mycena</taxon>
    </lineage>
</organism>
<evidence type="ECO:0000313" key="1">
    <source>
        <dbReference type="EMBL" id="KAJ7738318.1"/>
    </source>
</evidence>
<reference evidence="1" key="1">
    <citation type="submission" date="2023-03" db="EMBL/GenBank/DDBJ databases">
        <title>Massive genome expansion in bonnet fungi (Mycena s.s.) driven by repeated elements and novel gene families across ecological guilds.</title>
        <authorList>
            <consortium name="Lawrence Berkeley National Laboratory"/>
            <person name="Harder C.B."/>
            <person name="Miyauchi S."/>
            <person name="Viragh M."/>
            <person name="Kuo A."/>
            <person name="Thoen E."/>
            <person name="Andreopoulos B."/>
            <person name="Lu D."/>
            <person name="Skrede I."/>
            <person name="Drula E."/>
            <person name="Henrissat B."/>
            <person name="Morin E."/>
            <person name="Kohler A."/>
            <person name="Barry K."/>
            <person name="LaButti K."/>
            <person name="Morin E."/>
            <person name="Salamov A."/>
            <person name="Lipzen A."/>
            <person name="Mereny Z."/>
            <person name="Hegedus B."/>
            <person name="Baldrian P."/>
            <person name="Stursova M."/>
            <person name="Weitz H."/>
            <person name="Taylor A."/>
            <person name="Grigoriev I.V."/>
            <person name="Nagy L.G."/>
            <person name="Martin F."/>
            <person name="Kauserud H."/>
        </authorList>
    </citation>
    <scope>NUCLEOTIDE SEQUENCE</scope>
    <source>
        <strain evidence="1">CBHHK182m</strain>
    </source>
</reference>
<protein>
    <submittedName>
        <fullName evidence="1">Uncharacterized protein</fullName>
    </submittedName>
</protein>
<gene>
    <name evidence="1" type="ORF">B0H16DRAFT_1570437</name>
</gene>
<sequence>MRRIRGKVAKALRRISGAPFASPTPPEDAALPVAPELVRGDPFLPPELEREIFELAAETDTVFDSWRQRVGSTVLVLPRVCRRVKSWIEPFIYRDIALRQSFGGVDPIPRFLAAVDSHPPSFFATHVKHLYFDSMMPLFFVQKVLSVCTGVVVLGCHHPYSSLAPLIASLPLRRLLLAELALPTTPETIPPWAASLTHLGISKTLPADPPAAFAALPTLTHLAVGYDALPDPEWPGIDPVLVSLFPACPAVRCLILVTEMKTDYKWALQRLRENGFADARVFVHLRPVMDRTWDGWWRPAPDMFSQAEDHLNSRTW</sequence>